<dbReference type="NCBIfam" id="TIGR00756">
    <property type="entry name" value="PPR"/>
    <property type="match status" value="4"/>
</dbReference>
<evidence type="ECO:0000313" key="6">
    <source>
        <dbReference type="EMBL" id="TWW78334.1"/>
    </source>
</evidence>
<dbReference type="Pfam" id="PF04438">
    <property type="entry name" value="zf-HIT"/>
    <property type="match status" value="1"/>
</dbReference>
<reference evidence="6 7" key="1">
    <citation type="submission" date="2019-04" db="EMBL/GenBank/DDBJ databases">
        <title>Chromosome genome assembly for Takifugu flavidus.</title>
        <authorList>
            <person name="Xiao S."/>
        </authorList>
    </citation>
    <scope>NUCLEOTIDE SEQUENCE [LARGE SCALE GENOMIC DNA]</scope>
    <source>
        <strain evidence="6">HTHZ2018</strain>
        <tissue evidence="6">Muscle</tissue>
    </source>
</reference>
<dbReference type="CDD" id="cd23024">
    <property type="entry name" value="zf-HIT_ZNHIT2-3"/>
    <property type="match status" value="1"/>
</dbReference>
<feature type="repeat" description="PPR" evidence="3">
    <location>
        <begin position="571"/>
        <end position="605"/>
    </location>
</feature>
<dbReference type="PROSITE" id="PS51083">
    <property type="entry name" value="ZF_HIT"/>
    <property type="match status" value="1"/>
</dbReference>
<dbReference type="Pfam" id="PF01535">
    <property type="entry name" value="PPR"/>
    <property type="match status" value="4"/>
</dbReference>
<dbReference type="SUPFAM" id="SSF48371">
    <property type="entry name" value="ARM repeat"/>
    <property type="match status" value="1"/>
</dbReference>
<dbReference type="Gene3D" id="1.25.40.10">
    <property type="entry name" value="Tetratricopeptide repeat domain"/>
    <property type="match status" value="4"/>
</dbReference>
<dbReference type="Proteomes" id="UP000324091">
    <property type="component" value="Chromosome 11"/>
</dbReference>
<dbReference type="GO" id="GO:0003730">
    <property type="term" value="F:mRNA 3'-UTR binding"/>
    <property type="evidence" value="ECO:0007669"/>
    <property type="project" value="TreeGrafter"/>
</dbReference>
<dbReference type="InterPro" id="IPR011990">
    <property type="entry name" value="TPR-like_helical_dom_sf"/>
</dbReference>
<protein>
    <submittedName>
        <fullName evidence="6">Leucine-rich PPR motif-containing protein, mitochondrial</fullName>
    </submittedName>
</protein>
<dbReference type="GO" id="GO:0005739">
    <property type="term" value="C:mitochondrion"/>
    <property type="evidence" value="ECO:0007669"/>
    <property type="project" value="TreeGrafter"/>
</dbReference>
<evidence type="ECO:0000256" key="2">
    <source>
        <dbReference type="PROSITE-ProRule" id="PRU00453"/>
    </source>
</evidence>
<dbReference type="InterPro" id="IPR033443">
    <property type="entry name" value="PROP1-like_PPR_dom"/>
</dbReference>
<keyword evidence="2" id="KW-0863">Zinc-finger</keyword>
<keyword evidence="2" id="KW-0479">Metal-binding</keyword>
<organism evidence="6 7">
    <name type="scientific">Takifugu flavidus</name>
    <name type="common">sansaifugu</name>
    <dbReference type="NCBI Taxonomy" id="433684"/>
    <lineage>
        <taxon>Eukaryota</taxon>
        <taxon>Metazoa</taxon>
        <taxon>Chordata</taxon>
        <taxon>Craniata</taxon>
        <taxon>Vertebrata</taxon>
        <taxon>Euteleostomi</taxon>
        <taxon>Actinopterygii</taxon>
        <taxon>Neopterygii</taxon>
        <taxon>Teleostei</taxon>
        <taxon>Neoteleostei</taxon>
        <taxon>Acanthomorphata</taxon>
        <taxon>Eupercaria</taxon>
        <taxon>Tetraodontiformes</taxon>
        <taxon>Tetradontoidea</taxon>
        <taxon>Tetraodontidae</taxon>
        <taxon>Takifugu</taxon>
    </lineage>
</organism>
<feature type="repeat" description="PPR" evidence="3">
    <location>
        <begin position="1099"/>
        <end position="1133"/>
    </location>
</feature>
<dbReference type="GO" id="GO:0005634">
    <property type="term" value="C:nucleus"/>
    <property type="evidence" value="ECO:0007669"/>
    <property type="project" value="TreeGrafter"/>
</dbReference>
<dbReference type="Gene3D" id="3.30.60.190">
    <property type="match status" value="1"/>
</dbReference>
<dbReference type="SUPFAM" id="SSF144232">
    <property type="entry name" value="HIT/MYND zinc finger-like"/>
    <property type="match status" value="1"/>
</dbReference>
<dbReference type="PANTHER" id="PTHR46669">
    <property type="entry name" value="LEUCINE-RICH PPR MOTIF-CONTAINING PROTEIN, MITOCHONDRIAL"/>
    <property type="match status" value="1"/>
</dbReference>
<dbReference type="GO" id="GO:0008270">
    <property type="term" value="F:zinc ion binding"/>
    <property type="evidence" value="ECO:0007669"/>
    <property type="project" value="UniProtKB-UniRule"/>
</dbReference>
<evidence type="ECO:0000259" key="5">
    <source>
        <dbReference type="PROSITE" id="PS51083"/>
    </source>
</evidence>
<evidence type="ECO:0000256" key="1">
    <source>
        <dbReference type="ARBA" id="ARBA00022737"/>
    </source>
</evidence>
<evidence type="ECO:0000256" key="3">
    <source>
        <dbReference type="PROSITE-ProRule" id="PRU00708"/>
    </source>
</evidence>
<dbReference type="Pfam" id="PF17177">
    <property type="entry name" value="PPR_long"/>
    <property type="match status" value="1"/>
</dbReference>
<dbReference type="PANTHER" id="PTHR46669:SF1">
    <property type="entry name" value="LEUCINE-RICH PPR MOTIF-CONTAINING PROTEIN, MITOCHONDRIAL"/>
    <property type="match status" value="1"/>
</dbReference>
<dbReference type="InterPro" id="IPR007529">
    <property type="entry name" value="Znf_HIT"/>
</dbReference>
<gene>
    <name evidence="6" type="ORF">D4764_11G0004550</name>
</gene>
<dbReference type="InterPro" id="IPR016024">
    <property type="entry name" value="ARM-type_fold"/>
</dbReference>
<evidence type="ECO:0000256" key="4">
    <source>
        <dbReference type="SAM" id="Coils"/>
    </source>
</evidence>
<dbReference type="InterPro" id="IPR033490">
    <property type="entry name" value="LRP130"/>
</dbReference>
<accession>A0A5C6PEX1</accession>
<sequence>MLPHRGQEELIMPSKTPEEVDGMVVEGSHARSAICMMCKCKPSCYTCPRCNLHYCSLACYQSPDHSMCSETFYKESVLKELKDMGKTENEGRKKMHKMLLSLRQEADRTDGGMESLLKESNIVSDNEDEGQLETAEKVQVMELLSRLAELQQSEKENSTEIEGILRSLKEIGEGGKLKNEDMDEDAESTEDELDLAERVSELDIDKLSEEELWELLSGKEKTMFVSLLKDGGVAKLVPPWKPWWEEHEEEGRAMIEMLDEKISKVVTDNSTTAEKPDTDHKTKPSPLICFGLVNALYAYAFSLCLVNNDTDSLMFEFCDIVLALSEALNSSRVFSSIHEAIESGESRIYGEGYLDKEDRLGPSRALEAVAHIMTGKNVKDPAGYCLAAFSQLRSVLSKARKSLSKAKTDETSVAIQSKQAQDFDWALNKLDSSVRRTGRITKTLLLRIFHDICRTGYPSGNQALLLLRSCGTLLPEVPLEERTQLAHHVWEKLRDLGAQYDVSHYNALLKVYLQNEFKFSPTDFLAKMEAANIQPNRVTYQRLIAAYCQNGDIEGASTILGFMKNKDLPITEAVFNSLVTGHARAGDIESAKNILTVMKGAGIEPGPDTYISLLTAYAEKGDMESFKKTLEVAESSDFTLMDRDFMQVIFSLAKAGQQQHLPEVVERLRHERGYVPDAMNLCLSLITQGLEDSAFYILKTFPTLQSDNLNTDSSNVGNFFLRHCVNMDMPLEKLGVYCKELQEANFHSTPLIFSLSCALESKKTVLAFELMKMLKEQGLPTRPHYFWPLLTQHLKDKNKHGVLEVLKGMQELGVTADVDTFHNYILPVFSSIEATQQALQDTGISLESEGFVSSMVRKMAVTNLAELYNRLSDPSFPAVDLINFRSSLSQGFKKSNDVESMVKITALLYKDTRFSKDPAEKTGFFLYNLIDSSSEEEVQAQAETLKTYFTQLKTQNICITASIYKGIRNLLESYHVPELIKYVMAIVDPKQDKAQDLNGLMTSAHATGTEVKVLELEKKMEELIAEDKPISVVLKQLIQALCAEENLQQALQLKEKHEEEMTVGGYATLINLCCRHDNVDEALNLKREISRKDSSTVLDPSKYIALVRALSKNGRIEEAVDILKEMKEKEVVMDGSHVTMLFHLLNMLAAKGASEDIKKLQDTVFTLGLTKPSANMCSPLVTSYLESKNLSGALEAAMECQNRYNQLPRIHDIIIGLVEKGDTELLQKAMDFVSQKRGEMTMLYDLFFAFLQTGRYREARKIIEISRISLGAFRILNSQSYSRAEGKAWTLAVMEPLEQMVDITAKLFECDRDEMYSYIIRLCKETNDSRKAEAVWTKMQEENVIPRERTLRMVADILRNNGEEVPFEVPETWYTQTNTKKEAQTNETTRSNVSDYQVRIMSLCKKSKVQEAYRLLKDAIEKGVDVGPTAYDHVIRSLLSEGSMDDAMAVRKLAESHMPGFSLSDIASSLLIITQSKRGQCHEALENFKAMLSGDRVPSQLAITRLIQALGKSGDVEGIQSVESLMKNLGTTLNLSSMVFVNNTALAHIKNGDVGSAVELLEEVYTRPQSSSPSMSFVFRKVLEEGNDEALDKLSAMAERLANHFACYRPASDLFLQLLDTDKIEDAKFLLARCNAVAEQRMCWCPTWLGKLRLLVGRIKSLMSLIPDFAEKYLQYSYLMKCHFMDKDLSSAKALYEQMQKEGVPADELSLKRLAVLYRNQGETAPFPEPPESFKFYADKLRERVNRGQERTD</sequence>
<dbReference type="EMBL" id="RHFK02000003">
    <property type="protein sequence ID" value="TWW78334.1"/>
    <property type="molecule type" value="Genomic_DNA"/>
</dbReference>
<dbReference type="GO" id="GO:0070129">
    <property type="term" value="P:regulation of mitochondrial translation"/>
    <property type="evidence" value="ECO:0007669"/>
    <property type="project" value="TreeGrafter"/>
</dbReference>
<dbReference type="InterPro" id="IPR002885">
    <property type="entry name" value="PPR_rpt"/>
</dbReference>
<keyword evidence="7" id="KW-1185">Reference proteome</keyword>
<comment type="caution">
    <text evidence="6">The sequence shown here is derived from an EMBL/GenBank/DDBJ whole genome shotgun (WGS) entry which is preliminary data.</text>
</comment>
<dbReference type="PROSITE" id="PS51375">
    <property type="entry name" value="PPR"/>
    <property type="match status" value="3"/>
</dbReference>
<evidence type="ECO:0000313" key="7">
    <source>
        <dbReference type="Proteomes" id="UP000324091"/>
    </source>
</evidence>
<keyword evidence="1" id="KW-0677">Repeat</keyword>
<keyword evidence="2" id="KW-0862">Zinc</keyword>
<name>A0A5C6PEX1_9TELE</name>
<feature type="repeat" description="PPR" evidence="3">
    <location>
        <begin position="536"/>
        <end position="570"/>
    </location>
</feature>
<feature type="domain" description="HIT-type" evidence="5">
    <location>
        <begin position="35"/>
        <end position="68"/>
    </location>
</feature>
<feature type="coiled-coil region" evidence="4">
    <location>
        <begin position="1006"/>
        <end position="1060"/>
    </location>
</feature>
<proteinExistence type="predicted"/>
<keyword evidence="4" id="KW-0175">Coiled coil</keyword>